<evidence type="ECO:0000313" key="2">
    <source>
        <dbReference type="Proteomes" id="UP001596145"/>
    </source>
</evidence>
<protein>
    <submittedName>
        <fullName evidence="1">Uncharacterized protein</fullName>
    </submittedName>
</protein>
<proteinExistence type="predicted"/>
<name>A0ABD5QU28_9EURY</name>
<reference evidence="1 2" key="1">
    <citation type="journal article" date="2019" name="Int. J. Syst. Evol. Microbiol.">
        <title>The Global Catalogue of Microorganisms (GCM) 10K type strain sequencing project: providing services to taxonomists for standard genome sequencing and annotation.</title>
        <authorList>
            <consortium name="The Broad Institute Genomics Platform"/>
            <consortium name="The Broad Institute Genome Sequencing Center for Infectious Disease"/>
            <person name="Wu L."/>
            <person name="Ma J."/>
        </authorList>
    </citation>
    <scope>NUCLEOTIDE SEQUENCE [LARGE SCALE GENOMIC DNA]</scope>
    <source>
        <strain evidence="1 2">CGMCC 1.16026</strain>
    </source>
</reference>
<dbReference type="Proteomes" id="UP001596145">
    <property type="component" value="Unassembled WGS sequence"/>
</dbReference>
<dbReference type="AlphaFoldDB" id="A0ABD5QU28"/>
<accession>A0ABD5QU28</accession>
<sequence length="58" mass="6222">MKFIPRISGVRRLNRSIDGSIPSTVDSPGVWSLAVDAVAPGSIGDHRLDDAMAEESDR</sequence>
<evidence type="ECO:0000313" key="1">
    <source>
        <dbReference type="EMBL" id="MFC5135557.1"/>
    </source>
</evidence>
<comment type="caution">
    <text evidence="1">The sequence shown here is derived from an EMBL/GenBank/DDBJ whole genome shotgun (WGS) entry which is preliminary data.</text>
</comment>
<gene>
    <name evidence="1" type="ORF">ACFPJA_12630</name>
</gene>
<keyword evidence="2" id="KW-1185">Reference proteome</keyword>
<dbReference type="RefSeq" id="WP_162498077.1">
    <property type="nucleotide sequence ID" value="NZ_JBHSKV010000018.1"/>
</dbReference>
<dbReference type="EMBL" id="JBHSKV010000018">
    <property type="protein sequence ID" value="MFC5135557.1"/>
    <property type="molecule type" value="Genomic_DNA"/>
</dbReference>
<organism evidence="1 2">
    <name type="scientific">Halorubrum glutamatedens</name>
    <dbReference type="NCBI Taxonomy" id="2707018"/>
    <lineage>
        <taxon>Archaea</taxon>
        <taxon>Methanobacteriati</taxon>
        <taxon>Methanobacteriota</taxon>
        <taxon>Stenosarchaea group</taxon>
        <taxon>Halobacteria</taxon>
        <taxon>Halobacteriales</taxon>
        <taxon>Haloferacaceae</taxon>
        <taxon>Halorubrum</taxon>
    </lineage>
</organism>